<evidence type="ECO:0000256" key="1">
    <source>
        <dbReference type="ARBA" id="ARBA00023015"/>
    </source>
</evidence>
<dbReference type="InterPro" id="IPR041478">
    <property type="entry name" value="TetR_C_27"/>
</dbReference>
<evidence type="ECO:0000313" key="6">
    <source>
        <dbReference type="EMBL" id="SFK25248.1"/>
    </source>
</evidence>
<dbReference type="PROSITE" id="PS50977">
    <property type="entry name" value="HTH_TETR_2"/>
    <property type="match status" value="1"/>
</dbReference>
<evidence type="ECO:0000256" key="3">
    <source>
        <dbReference type="ARBA" id="ARBA00023163"/>
    </source>
</evidence>
<accession>A0A1I3Y087</accession>
<name>A0A1I3Y087_9HYPH</name>
<evidence type="ECO:0000256" key="4">
    <source>
        <dbReference type="PROSITE-ProRule" id="PRU00335"/>
    </source>
</evidence>
<dbReference type="Proteomes" id="UP000198755">
    <property type="component" value="Unassembled WGS sequence"/>
</dbReference>
<evidence type="ECO:0000259" key="5">
    <source>
        <dbReference type="PROSITE" id="PS50977"/>
    </source>
</evidence>
<dbReference type="Gene3D" id="1.10.357.10">
    <property type="entry name" value="Tetracycline Repressor, domain 2"/>
    <property type="match status" value="1"/>
</dbReference>
<dbReference type="Pfam" id="PF00440">
    <property type="entry name" value="TetR_N"/>
    <property type="match status" value="1"/>
</dbReference>
<dbReference type="Pfam" id="PF17935">
    <property type="entry name" value="TetR_C_27"/>
    <property type="match status" value="1"/>
</dbReference>
<dbReference type="SUPFAM" id="SSF46689">
    <property type="entry name" value="Homeodomain-like"/>
    <property type="match status" value="1"/>
</dbReference>
<proteinExistence type="predicted"/>
<dbReference type="InterPro" id="IPR001647">
    <property type="entry name" value="HTH_TetR"/>
</dbReference>
<feature type="DNA-binding region" description="H-T-H motif" evidence="4">
    <location>
        <begin position="33"/>
        <end position="52"/>
    </location>
</feature>
<protein>
    <submittedName>
        <fullName evidence="6">DNA-binding transcriptional regulator, AcrR family</fullName>
    </submittedName>
</protein>
<keyword evidence="7" id="KW-1185">Reference proteome</keyword>
<dbReference type="STRING" id="1612308.SAMN05444581_104212"/>
<dbReference type="InterPro" id="IPR050109">
    <property type="entry name" value="HTH-type_TetR-like_transc_reg"/>
</dbReference>
<evidence type="ECO:0000256" key="2">
    <source>
        <dbReference type="ARBA" id="ARBA00023125"/>
    </source>
</evidence>
<dbReference type="GO" id="GO:0003700">
    <property type="term" value="F:DNA-binding transcription factor activity"/>
    <property type="evidence" value="ECO:0007669"/>
    <property type="project" value="TreeGrafter"/>
</dbReference>
<dbReference type="OrthoDB" id="9802498at2"/>
<reference evidence="6 7" key="1">
    <citation type="submission" date="2016-10" db="EMBL/GenBank/DDBJ databases">
        <authorList>
            <person name="de Groot N.N."/>
        </authorList>
    </citation>
    <scope>NUCLEOTIDE SEQUENCE [LARGE SCALE GENOMIC DNA]</scope>
    <source>
        <strain evidence="6 7">NE2</strain>
    </source>
</reference>
<gene>
    <name evidence="6" type="ORF">SAMN05444581_104212</name>
</gene>
<organism evidence="6 7">
    <name type="scientific">Methylocapsa palsarum</name>
    <dbReference type="NCBI Taxonomy" id="1612308"/>
    <lineage>
        <taxon>Bacteria</taxon>
        <taxon>Pseudomonadati</taxon>
        <taxon>Pseudomonadota</taxon>
        <taxon>Alphaproteobacteria</taxon>
        <taxon>Hyphomicrobiales</taxon>
        <taxon>Beijerinckiaceae</taxon>
        <taxon>Methylocapsa</taxon>
    </lineage>
</organism>
<dbReference type="PANTHER" id="PTHR30055">
    <property type="entry name" value="HTH-TYPE TRANSCRIPTIONAL REGULATOR RUTR"/>
    <property type="match status" value="1"/>
</dbReference>
<keyword evidence="2 4" id="KW-0238">DNA-binding</keyword>
<dbReference type="GO" id="GO:0000976">
    <property type="term" value="F:transcription cis-regulatory region binding"/>
    <property type="evidence" value="ECO:0007669"/>
    <property type="project" value="TreeGrafter"/>
</dbReference>
<feature type="domain" description="HTH tetR-type" evidence="5">
    <location>
        <begin position="10"/>
        <end position="70"/>
    </location>
</feature>
<sequence length="196" mass="22102">MRAPANLKSKDTTLDIVGVAERLYDQIGFQKTTVADIARELSMSPANVYRFYAAKSGINEAVARKLLTEIEAAINNVVEQKKSANEKLRAFFEAIEKSHLQRFALNRKLHELLVKAYDEDWQILRPHHQVVHNALAEIISQGNREGVFNVGDCAEAATQVRTACIRFCHPRLIVEFAQDAKPTLDQMVDLFIRALA</sequence>
<dbReference type="EMBL" id="FOSN01000004">
    <property type="protein sequence ID" value="SFK25248.1"/>
    <property type="molecule type" value="Genomic_DNA"/>
</dbReference>
<dbReference type="InterPro" id="IPR009057">
    <property type="entry name" value="Homeodomain-like_sf"/>
</dbReference>
<evidence type="ECO:0000313" key="7">
    <source>
        <dbReference type="Proteomes" id="UP000198755"/>
    </source>
</evidence>
<dbReference type="AlphaFoldDB" id="A0A1I3Y087"/>
<keyword evidence="1" id="KW-0805">Transcription regulation</keyword>
<dbReference type="PANTHER" id="PTHR30055:SF151">
    <property type="entry name" value="TRANSCRIPTIONAL REGULATORY PROTEIN"/>
    <property type="match status" value="1"/>
</dbReference>
<dbReference type="SUPFAM" id="SSF48498">
    <property type="entry name" value="Tetracyclin repressor-like, C-terminal domain"/>
    <property type="match status" value="1"/>
</dbReference>
<dbReference type="InterPro" id="IPR036271">
    <property type="entry name" value="Tet_transcr_reg_TetR-rel_C_sf"/>
</dbReference>
<keyword evidence="3" id="KW-0804">Transcription</keyword>